<keyword evidence="2" id="KW-0812">Transmembrane</keyword>
<dbReference type="PANTHER" id="PTHR37461">
    <property type="entry name" value="ANTI-SIGMA-K FACTOR RSKA"/>
    <property type="match status" value="1"/>
</dbReference>
<dbReference type="Proteomes" id="UP000248311">
    <property type="component" value="Unassembled WGS sequence"/>
</dbReference>
<evidence type="ECO:0000313" key="5">
    <source>
        <dbReference type="Proteomes" id="UP000248311"/>
    </source>
</evidence>
<accession>A0A318SS25</accession>
<dbReference type="OrthoDB" id="9816387at2"/>
<keyword evidence="2" id="KW-0472">Membrane</keyword>
<dbReference type="Pfam" id="PF10099">
    <property type="entry name" value="RskA_C"/>
    <property type="match status" value="1"/>
</dbReference>
<reference evidence="4 5" key="1">
    <citation type="submission" date="2018-06" db="EMBL/GenBank/DDBJ databases">
        <title>Genomic Encyclopedia of Type Strains, Phase III (KMG-III): the genomes of soil and plant-associated and newly described type strains.</title>
        <authorList>
            <person name="Whitman W."/>
        </authorList>
    </citation>
    <scope>NUCLEOTIDE SEQUENCE [LARGE SCALE GENOMIC DNA]</scope>
    <source>
        <strain evidence="4 5">CECT 9025</strain>
    </source>
</reference>
<evidence type="ECO:0000259" key="3">
    <source>
        <dbReference type="Pfam" id="PF10099"/>
    </source>
</evidence>
<dbReference type="PANTHER" id="PTHR37461:SF1">
    <property type="entry name" value="ANTI-SIGMA-K FACTOR RSKA"/>
    <property type="match status" value="1"/>
</dbReference>
<dbReference type="GO" id="GO:0005886">
    <property type="term" value="C:plasma membrane"/>
    <property type="evidence" value="ECO:0007669"/>
    <property type="project" value="InterPro"/>
</dbReference>
<evidence type="ECO:0000313" key="4">
    <source>
        <dbReference type="EMBL" id="PYE81166.1"/>
    </source>
</evidence>
<sequence>MTDRSRQILIDEVVLGLADEADALRLEALAARDPDLAEELARARERFAQLDDTAESLPLPEGFWSRIEPALDAGPDDARPEEAQLAAASADVVDLSAARRSMTRWRGMALGSVAATVLLALTLGWTTLTPVEPSVIAVLLDEDGQAIGLVEGQPDNTTLVTLLERADVPPERVMQVWTKPDDDGPPVSLGLLRSGRSARLAIDGLPAPHPQQLYEITVEPAGGSPTDLPTGPILGKGLAKEPVV</sequence>
<evidence type="ECO:0000256" key="2">
    <source>
        <dbReference type="SAM" id="Phobius"/>
    </source>
</evidence>
<keyword evidence="5" id="KW-1185">Reference proteome</keyword>
<proteinExistence type="predicted"/>
<dbReference type="InterPro" id="IPR018764">
    <property type="entry name" value="RskA_C"/>
</dbReference>
<evidence type="ECO:0000256" key="1">
    <source>
        <dbReference type="SAM" id="MobiDB-lite"/>
    </source>
</evidence>
<dbReference type="GO" id="GO:0006417">
    <property type="term" value="P:regulation of translation"/>
    <property type="evidence" value="ECO:0007669"/>
    <property type="project" value="TreeGrafter"/>
</dbReference>
<dbReference type="EMBL" id="QJTE01000008">
    <property type="protein sequence ID" value="PYE81166.1"/>
    <property type="molecule type" value="Genomic_DNA"/>
</dbReference>
<feature type="domain" description="Anti-sigma K factor RskA C-terminal" evidence="3">
    <location>
        <begin position="113"/>
        <end position="233"/>
    </location>
</feature>
<dbReference type="RefSeq" id="WP_110815561.1">
    <property type="nucleotide sequence ID" value="NZ_QJTE01000008.1"/>
</dbReference>
<feature type="region of interest" description="Disordered" evidence="1">
    <location>
        <begin position="219"/>
        <end position="244"/>
    </location>
</feature>
<dbReference type="AlphaFoldDB" id="A0A318SS25"/>
<feature type="transmembrane region" description="Helical" evidence="2">
    <location>
        <begin position="108"/>
        <end position="128"/>
    </location>
</feature>
<keyword evidence="2" id="KW-1133">Transmembrane helix</keyword>
<organism evidence="4 5">
    <name type="scientific">Pseudoroseicyclus aestuarii</name>
    <dbReference type="NCBI Taxonomy" id="1795041"/>
    <lineage>
        <taxon>Bacteria</taxon>
        <taxon>Pseudomonadati</taxon>
        <taxon>Pseudomonadota</taxon>
        <taxon>Alphaproteobacteria</taxon>
        <taxon>Rhodobacterales</taxon>
        <taxon>Paracoccaceae</taxon>
        <taxon>Pseudoroseicyclus</taxon>
    </lineage>
</organism>
<name>A0A318SS25_9RHOB</name>
<gene>
    <name evidence="4" type="ORF">DFP88_1089</name>
</gene>
<comment type="caution">
    <text evidence="4">The sequence shown here is derived from an EMBL/GenBank/DDBJ whole genome shotgun (WGS) entry which is preliminary data.</text>
</comment>
<dbReference type="GO" id="GO:0016989">
    <property type="term" value="F:sigma factor antagonist activity"/>
    <property type="evidence" value="ECO:0007669"/>
    <property type="project" value="TreeGrafter"/>
</dbReference>
<protein>
    <submittedName>
        <fullName evidence="4">Anti-sigma-K factor RskA</fullName>
    </submittedName>
</protein>
<dbReference type="InterPro" id="IPR051474">
    <property type="entry name" value="Anti-sigma-K/W_factor"/>
</dbReference>